<dbReference type="EMBL" id="BOOG01000036">
    <property type="protein sequence ID" value="GIH71489.1"/>
    <property type="molecule type" value="Genomic_DNA"/>
</dbReference>
<reference evidence="1" key="1">
    <citation type="submission" date="2021-01" db="EMBL/GenBank/DDBJ databases">
        <title>Whole genome shotgun sequence of Sphaerimonospora thailandensis NBRC 107569.</title>
        <authorList>
            <person name="Komaki H."/>
            <person name="Tamura T."/>
        </authorList>
    </citation>
    <scope>NUCLEOTIDE SEQUENCE</scope>
    <source>
        <strain evidence="1">NBRC 107569</strain>
    </source>
</reference>
<sequence length="182" mass="20248">MSPWAPDRSAYVGVFYEYYRAADRASATVQPEHSREIVDGSRGIPEFDVVVTKWIDPEVVLGQLVAFAGHVDYSLGLVETVGLYPPPESAPRSDEEWDALPEGSPYLEGPGIMELSAEARDMLAGVDDARLPVLAEQWAAIEEFSHFTADEDGYILSLTKDLVGLARRAREHDQQLYCWMSL</sequence>
<gene>
    <name evidence="1" type="ORF">Mth01_37420</name>
</gene>
<evidence type="ECO:0000313" key="1">
    <source>
        <dbReference type="EMBL" id="GIH71489.1"/>
    </source>
</evidence>
<comment type="caution">
    <text evidence="1">The sequence shown here is derived from an EMBL/GenBank/DDBJ whole genome shotgun (WGS) entry which is preliminary data.</text>
</comment>
<dbReference type="Proteomes" id="UP000610966">
    <property type="component" value="Unassembled WGS sequence"/>
</dbReference>
<evidence type="ECO:0008006" key="3">
    <source>
        <dbReference type="Google" id="ProtNLM"/>
    </source>
</evidence>
<organism evidence="1 2">
    <name type="scientific">Sphaerimonospora thailandensis</name>
    <dbReference type="NCBI Taxonomy" id="795644"/>
    <lineage>
        <taxon>Bacteria</taxon>
        <taxon>Bacillati</taxon>
        <taxon>Actinomycetota</taxon>
        <taxon>Actinomycetes</taxon>
        <taxon>Streptosporangiales</taxon>
        <taxon>Streptosporangiaceae</taxon>
        <taxon>Sphaerimonospora</taxon>
    </lineage>
</organism>
<dbReference type="AlphaFoldDB" id="A0A8J3RB82"/>
<keyword evidence="2" id="KW-1185">Reference proteome</keyword>
<accession>A0A8J3RB82</accession>
<evidence type="ECO:0000313" key="2">
    <source>
        <dbReference type="Proteomes" id="UP000610966"/>
    </source>
</evidence>
<name>A0A8J3RB82_9ACTN</name>
<proteinExistence type="predicted"/>
<protein>
    <recommendedName>
        <fullName evidence="3">DUF1877 family protein</fullName>
    </recommendedName>
</protein>